<dbReference type="OrthoDB" id="10599139at2759"/>
<feature type="transmembrane region" description="Helical" evidence="1">
    <location>
        <begin position="31"/>
        <end position="55"/>
    </location>
</feature>
<dbReference type="Proteomes" id="UP000001072">
    <property type="component" value="Unassembled WGS sequence"/>
</dbReference>
<organism evidence="3">
    <name type="scientific">Melampsora larici-populina (strain 98AG31 / pathotype 3-4-7)</name>
    <name type="common">Poplar leaf rust fungus</name>
    <dbReference type="NCBI Taxonomy" id="747676"/>
    <lineage>
        <taxon>Eukaryota</taxon>
        <taxon>Fungi</taxon>
        <taxon>Dikarya</taxon>
        <taxon>Basidiomycota</taxon>
        <taxon>Pucciniomycotina</taxon>
        <taxon>Pucciniomycetes</taxon>
        <taxon>Pucciniales</taxon>
        <taxon>Melampsoraceae</taxon>
        <taxon>Melampsora</taxon>
    </lineage>
</organism>
<proteinExistence type="predicted"/>
<dbReference type="RefSeq" id="XP_007413823.1">
    <property type="nucleotide sequence ID" value="XM_007413761.1"/>
</dbReference>
<feature type="transmembrane region" description="Helical" evidence="1">
    <location>
        <begin position="169"/>
        <end position="190"/>
    </location>
</feature>
<feature type="transmembrane region" description="Helical" evidence="1">
    <location>
        <begin position="114"/>
        <end position="139"/>
    </location>
</feature>
<dbReference type="HOGENOM" id="CLU_033560_1_0_1"/>
<keyword evidence="1" id="KW-1133">Transmembrane helix</keyword>
<feature type="transmembrane region" description="Helical" evidence="1">
    <location>
        <begin position="435"/>
        <end position="452"/>
    </location>
</feature>
<keyword evidence="3" id="KW-1185">Reference proteome</keyword>
<feature type="transmembrane region" description="Helical" evidence="1">
    <location>
        <begin position="80"/>
        <end position="102"/>
    </location>
</feature>
<feature type="transmembrane region" description="Helical" evidence="1">
    <location>
        <begin position="258"/>
        <end position="280"/>
    </location>
</feature>
<dbReference type="InParanoid" id="F4RX88"/>
<dbReference type="KEGG" id="mlr:MELLADRAFT_72658"/>
<name>F4RX88_MELLP</name>
<dbReference type="EMBL" id="GL883127">
    <property type="protein sequence ID" value="EGG03030.1"/>
    <property type="molecule type" value="Genomic_DNA"/>
</dbReference>
<evidence type="ECO:0000313" key="3">
    <source>
        <dbReference type="Proteomes" id="UP000001072"/>
    </source>
</evidence>
<dbReference type="VEuPathDB" id="FungiDB:MELLADRAFT_72658"/>
<feature type="transmembrane region" description="Helical" evidence="1">
    <location>
        <begin position="400"/>
        <end position="423"/>
    </location>
</feature>
<dbReference type="AlphaFoldDB" id="F4RX88"/>
<dbReference type="GeneID" id="18932157"/>
<evidence type="ECO:0000256" key="1">
    <source>
        <dbReference type="SAM" id="Phobius"/>
    </source>
</evidence>
<protein>
    <submittedName>
        <fullName evidence="2">Uncharacterized protein</fullName>
    </submittedName>
</protein>
<keyword evidence="1" id="KW-0472">Membrane</keyword>
<reference evidence="3" key="1">
    <citation type="journal article" date="2011" name="Proc. Natl. Acad. Sci. U.S.A.">
        <title>Obligate biotrophy features unraveled by the genomic analysis of rust fungi.</title>
        <authorList>
            <person name="Duplessis S."/>
            <person name="Cuomo C.A."/>
            <person name="Lin Y.-C."/>
            <person name="Aerts A."/>
            <person name="Tisserant E."/>
            <person name="Veneault-Fourrey C."/>
            <person name="Joly D.L."/>
            <person name="Hacquard S."/>
            <person name="Amselem J."/>
            <person name="Cantarel B.L."/>
            <person name="Chiu R."/>
            <person name="Coutinho P.M."/>
            <person name="Feau N."/>
            <person name="Field M."/>
            <person name="Frey P."/>
            <person name="Gelhaye E."/>
            <person name="Goldberg J."/>
            <person name="Grabherr M.G."/>
            <person name="Kodira C.D."/>
            <person name="Kohler A."/>
            <person name="Kuees U."/>
            <person name="Lindquist E.A."/>
            <person name="Lucas S.M."/>
            <person name="Mago R."/>
            <person name="Mauceli E."/>
            <person name="Morin E."/>
            <person name="Murat C."/>
            <person name="Pangilinan J.L."/>
            <person name="Park R."/>
            <person name="Pearson M."/>
            <person name="Quesneville H."/>
            <person name="Rouhier N."/>
            <person name="Sakthikumar S."/>
            <person name="Salamov A.A."/>
            <person name="Schmutz J."/>
            <person name="Selles B."/>
            <person name="Shapiro H."/>
            <person name="Tanguay P."/>
            <person name="Tuskan G.A."/>
            <person name="Henrissat B."/>
            <person name="Van de Peer Y."/>
            <person name="Rouze P."/>
            <person name="Ellis J.G."/>
            <person name="Dodds P.N."/>
            <person name="Schein J.E."/>
            <person name="Zhong S."/>
            <person name="Hamelin R.C."/>
            <person name="Grigoriev I.V."/>
            <person name="Szabo L.J."/>
            <person name="Martin F."/>
        </authorList>
    </citation>
    <scope>NUCLEOTIDE SEQUENCE [LARGE SCALE GENOMIC DNA]</scope>
    <source>
        <strain evidence="3">98AG31 / pathotype 3-4-7</strain>
    </source>
</reference>
<sequence length="460" mass="52341">MSTNVDSYQTEPWTHLREYVYTQTHFPNTKWFPATIVCLMLAHVITMVVHVVGGVKSSRGKERSLFLRDSQGYYHPNHHIAMPSTVMLYAVASCLAMGSFLYDYLSKAVHAQSILFYSLGVSLGLMVHWQQIVLVAYALPPSKFRFLQRASWKAGLHSPRRHILSSSHFNLLFGIGTLLPFILPAVPVFLSFNCVRATLLKGKILDDLCVELIGLLELTSTSADNEILASEKRMAALSQLAGLSKSPEEIWGYYKWTAGMYCIVVCSQSVAAIWVHIAILRRLFAQVKIVKDCWIQRQRLRSESKFTGVNVTYPPDDQQDAHVGIIKMKNTGASNNLKASNSEFVNNWTDWLPSYKSPPNISQEEWKSDLLDTNKKNWATKEKSLMKEQYIILRAYATNYLWITILIFIIELTSLLFTLSILLNWYGVPYRLSPIQASTWIVVWANSIWGLAHNLRLISL</sequence>
<accession>F4RX88</accession>
<keyword evidence="1" id="KW-0812">Transmembrane</keyword>
<evidence type="ECO:0000313" key="2">
    <source>
        <dbReference type="EMBL" id="EGG03030.1"/>
    </source>
</evidence>
<gene>
    <name evidence="2" type="ORF">MELLADRAFT_72658</name>
</gene>